<dbReference type="InterPro" id="IPR024961">
    <property type="entry name" value="T2SS_GspC_N"/>
</dbReference>
<keyword evidence="11" id="KW-1185">Reference proteome</keyword>
<reference evidence="11" key="1">
    <citation type="journal article" date="2019" name="Int. J. Syst. Evol. Microbiol.">
        <title>The Global Catalogue of Microorganisms (GCM) 10K type strain sequencing project: providing services to taxonomists for standard genome sequencing and annotation.</title>
        <authorList>
            <consortium name="The Broad Institute Genomics Platform"/>
            <consortium name="The Broad Institute Genome Sequencing Center for Infectious Disease"/>
            <person name="Wu L."/>
            <person name="Ma J."/>
        </authorList>
    </citation>
    <scope>NUCLEOTIDE SEQUENCE [LARGE SCALE GENOMIC DNA]</scope>
    <source>
        <strain evidence="11">CGMCC 1.16275</strain>
    </source>
</reference>
<dbReference type="InterPro" id="IPR036034">
    <property type="entry name" value="PDZ_sf"/>
</dbReference>
<evidence type="ECO:0000256" key="3">
    <source>
        <dbReference type="ARBA" id="ARBA00022475"/>
    </source>
</evidence>
<protein>
    <submittedName>
        <fullName evidence="10">Type II secretion system protein N</fullName>
    </submittedName>
</protein>
<accession>A0ABW4I0Z9</accession>
<evidence type="ECO:0000256" key="7">
    <source>
        <dbReference type="ARBA" id="ARBA00022989"/>
    </source>
</evidence>
<evidence type="ECO:0000259" key="9">
    <source>
        <dbReference type="Pfam" id="PF11356"/>
    </source>
</evidence>
<keyword evidence="2" id="KW-0813">Transport</keyword>
<evidence type="ECO:0000256" key="8">
    <source>
        <dbReference type="ARBA" id="ARBA00023136"/>
    </source>
</evidence>
<dbReference type="Gene3D" id="2.30.30.830">
    <property type="match status" value="1"/>
</dbReference>
<keyword evidence="8" id="KW-0472">Membrane</keyword>
<keyword evidence="7" id="KW-1133">Transmembrane helix</keyword>
<feature type="domain" description="Type II secretion system protein GspC N-terminal" evidence="9">
    <location>
        <begin position="27"/>
        <end position="153"/>
    </location>
</feature>
<evidence type="ECO:0000256" key="5">
    <source>
        <dbReference type="ARBA" id="ARBA00022692"/>
    </source>
</evidence>
<evidence type="ECO:0000313" key="10">
    <source>
        <dbReference type="EMBL" id="MFD1611574.1"/>
    </source>
</evidence>
<organism evidence="10 11">
    <name type="scientific">Sphingomonas tabacisoli</name>
    <dbReference type="NCBI Taxonomy" id="2249466"/>
    <lineage>
        <taxon>Bacteria</taxon>
        <taxon>Pseudomonadati</taxon>
        <taxon>Pseudomonadota</taxon>
        <taxon>Alphaproteobacteria</taxon>
        <taxon>Sphingomonadales</taxon>
        <taxon>Sphingomonadaceae</taxon>
        <taxon>Sphingomonas</taxon>
    </lineage>
</organism>
<comment type="caution">
    <text evidence="10">The sequence shown here is derived from an EMBL/GenBank/DDBJ whole genome shotgun (WGS) entry which is preliminary data.</text>
</comment>
<keyword evidence="6" id="KW-0653">Protein transport</keyword>
<evidence type="ECO:0000256" key="6">
    <source>
        <dbReference type="ARBA" id="ARBA00022927"/>
    </source>
</evidence>
<evidence type="ECO:0000256" key="1">
    <source>
        <dbReference type="ARBA" id="ARBA00004533"/>
    </source>
</evidence>
<dbReference type="Gene3D" id="2.30.42.10">
    <property type="match status" value="1"/>
</dbReference>
<gene>
    <name evidence="10" type="ORF">ACFSCW_07145</name>
</gene>
<name>A0ABW4I0Z9_9SPHN</name>
<dbReference type="Pfam" id="PF11356">
    <property type="entry name" value="T2SSC"/>
    <property type="match status" value="1"/>
</dbReference>
<evidence type="ECO:0000256" key="4">
    <source>
        <dbReference type="ARBA" id="ARBA00022519"/>
    </source>
</evidence>
<evidence type="ECO:0000256" key="2">
    <source>
        <dbReference type="ARBA" id="ARBA00022448"/>
    </source>
</evidence>
<proteinExistence type="predicted"/>
<sequence length="278" mass="28589">MRFAISPRLSRLLRRLPRYSLLSLTELLLLTLLAVQCARLFWALVTPIGPVGDWRPVAGPDAARGRAALASGFDPFFRVSGGGTAVVTSLQLKLFGVRVDEATGRGSAIIAGPDNVQTSYSVGEAIQPGVILKSVGYDSVIIERGGAQETLYLDQSGAAPAVTLPAPPPANIGLLRAPAGLTQAPGAVSLGELQGNLSLTPRQNGGRVTGLVPRGDPAFLARVGLQSGDVLVQVSGRPIAGPEDLQRAASALAKGGNLSIAVERGAQVVPIAISISGQ</sequence>
<dbReference type="Proteomes" id="UP001597115">
    <property type="component" value="Unassembled WGS sequence"/>
</dbReference>
<evidence type="ECO:0000313" key="11">
    <source>
        <dbReference type="Proteomes" id="UP001597115"/>
    </source>
</evidence>
<keyword evidence="5" id="KW-0812">Transmembrane</keyword>
<keyword evidence="3" id="KW-1003">Cell membrane</keyword>
<dbReference type="SUPFAM" id="SSF50156">
    <property type="entry name" value="PDZ domain-like"/>
    <property type="match status" value="1"/>
</dbReference>
<dbReference type="EMBL" id="JBHUDY010000001">
    <property type="protein sequence ID" value="MFD1611574.1"/>
    <property type="molecule type" value="Genomic_DNA"/>
</dbReference>
<dbReference type="RefSeq" id="WP_380888159.1">
    <property type="nucleotide sequence ID" value="NZ_JBHUDY010000001.1"/>
</dbReference>
<comment type="subcellular location">
    <subcellularLocation>
        <location evidence="1">Cell inner membrane</location>
    </subcellularLocation>
</comment>
<keyword evidence="4" id="KW-0997">Cell inner membrane</keyword>